<keyword evidence="2" id="KW-0812">Transmembrane</keyword>
<dbReference type="EMBL" id="VANP01000002">
    <property type="protein sequence ID" value="TLP64130.1"/>
    <property type="molecule type" value="Genomic_DNA"/>
</dbReference>
<keyword evidence="4" id="KW-1185">Reference proteome</keyword>
<reference evidence="3" key="1">
    <citation type="submission" date="2019-05" db="EMBL/GenBank/DDBJ databases">
        <title>Isolation, diversity and antifungal activity of Actinobacteria from wheat.</title>
        <authorList>
            <person name="Yu B."/>
        </authorList>
    </citation>
    <scope>NUCLEOTIDE SEQUENCE [LARGE SCALE GENOMIC DNA]</scope>
    <source>
        <strain evidence="3">NEAU-HEGS1-5</strain>
    </source>
</reference>
<dbReference type="AlphaFoldDB" id="A0A5R8ZEC2"/>
<evidence type="ECO:0000256" key="1">
    <source>
        <dbReference type="SAM" id="MobiDB-lite"/>
    </source>
</evidence>
<dbReference type="Proteomes" id="UP000309033">
    <property type="component" value="Unassembled WGS sequence"/>
</dbReference>
<name>A0A5R8ZEC2_9ACTN</name>
<dbReference type="OrthoDB" id="3237344at2"/>
<organism evidence="3 4">
    <name type="scientific">Microbispora triticiradicis</name>
    <dbReference type="NCBI Taxonomy" id="2200763"/>
    <lineage>
        <taxon>Bacteria</taxon>
        <taxon>Bacillati</taxon>
        <taxon>Actinomycetota</taxon>
        <taxon>Actinomycetes</taxon>
        <taxon>Streptosporangiales</taxon>
        <taxon>Streptosporangiaceae</taxon>
        <taxon>Microbispora</taxon>
    </lineage>
</organism>
<comment type="caution">
    <text evidence="3">The sequence shown here is derived from an EMBL/GenBank/DDBJ whole genome shotgun (WGS) entry which is preliminary data.</text>
</comment>
<feature type="compositionally biased region" description="Basic and acidic residues" evidence="1">
    <location>
        <begin position="135"/>
        <end position="151"/>
    </location>
</feature>
<sequence length="160" mass="17451">MLTAGELAGLVVAIFWAILVCFMVVVLVRLARLLTETRKSVAELSDRLGPLLDDMSQTVTEANRRLVAAEAISDNMRDVSGNMVRITGVASTVFAGPVLKIAAFRDGFRLALARRAARRAPARRVARGGPRTGPHTRDRIRERHTAERVAEPRAIGRGRG</sequence>
<accession>A0A5R8ZEC2</accession>
<feature type="region of interest" description="Disordered" evidence="1">
    <location>
        <begin position="121"/>
        <end position="160"/>
    </location>
</feature>
<keyword evidence="2" id="KW-0472">Membrane</keyword>
<protein>
    <submittedName>
        <fullName evidence="3">DUF948 domain-containing protein</fullName>
    </submittedName>
</protein>
<evidence type="ECO:0000256" key="2">
    <source>
        <dbReference type="SAM" id="Phobius"/>
    </source>
</evidence>
<dbReference type="Pfam" id="PF06103">
    <property type="entry name" value="DUF948"/>
    <property type="match status" value="1"/>
</dbReference>
<evidence type="ECO:0000313" key="4">
    <source>
        <dbReference type="Proteomes" id="UP000309033"/>
    </source>
</evidence>
<proteinExistence type="predicted"/>
<gene>
    <name evidence="3" type="ORF">FED44_08045</name>
</gene>
<feature type="transmembrane region" description="Helical" evidence="2">
    <location>
        <begin position="6"/>
        <end position="30"/>
    </location>
</feature>
<evidence type="ECO:0000313" key="3">
    <source>
        <dbReference type="EMBL" id="TLP64130.1"/>
    </source>
</evidence>
<dbReference type="InterPro" id="IPR009293">
    <property type="entry name" value="UPF0478"/>
</dbReference>
<keyword evidence="2" id="KW-1133">Transmembrane helix</keyword>